<proteinExistence type="predicted"/>
<evidence type="ECO:0000256" key="1">
    <source>
        <dbReference type="SAM" id="MobiDB-lite"/>
    </source>
</evidence>
<protein>
    <submittedName>
        <fullName evidence="2">Jg11367 protein</fullName>
    </submittedName>
</protein>
<dbReference type="AlphaFoldDB" id="A0A8S4RLU0"/>
<evidence type="ECO:0000313" key="2">
    <source>
        <dbReference type="EMBL" id="CAH2237691.1"/>
    </source>
</evidence>
<gene>
    <name evidence="2" type="primary">jg11367</name>
    <name evidence="2" type="ORF">PAEG_LOCUS14937</name>
</gene>
<reference evidence="2" key="1">
    <citation type="submission" date="2022-03" db="EMBL/GenBank/DDBJ databases">
        <authorList>
            <person name="Lindestad O."/>
        </authorList>
    </citation>
    <scope>NUCLEOTIDE SEQUENCE</scope>
</reference>
<name>A0A8S4RLU0_9NEOP</name>
<dbReference type="OrthoDB" id="407509at2759"/>
<feature type="region of interest" description="Disordered" evidence="1">
    <location>
        <begin position="1"/>
        <end position="46"/>
    </location>
</feature>
<sequence length="67" mass="7287">MGGAHSSENDGVPRCWNGDPEPGYAALVGPQRGGQTTSSHQVAGSRWKQAAQDRVFWNSLQKTYVQQ</sequence>
<accession>A0A8S4RLU0</accession>
<evidence type="ECO:0000313" key="3">
    <source>
        <dbReference type="Proteomes" id="UP000838756"/>
    </source>
</evidence>
<keyword evidence="3" id="KW-1185">Reference proteome</keyword>
<feature type="compositionally biased region" description="Polar residues" evidence="1">
    <location>
        <begin position="33"/>
        <end position="42"/>
    </location>
</feature>
<organism evidence="2 3">
    <name type="scientific">Pararge aegeria aegeria</name>
    <dbReference type="NCBI Taxonomy" id="348720"/>
    <lineage>
        <taxon>Eukaryota</taxon>
        <taxon>Metazoa</taxon>
        <taxon>Ecdysozoa</taxon>
        <taxon>Arthropoda</taxon>
        <taxon>Hexapoda</taxon>
        <taxon>Insecta</taxon>
        <taxon>Pterygota</taxon>
        <taxon>Neoptera</taxon>
        <taxon>Endopterygota</taxon>
        <taxon>Lepidoptera</taxon>
        <taxon>Glossata</taxon>
        <taxon>Ditrysia</taxon>
        <taxon>Papilionoidea</taxon>
        <taxon>Nymphalidae</taxon>
        <taxon>Satyrinae</taxon>
        <taxon>Satyrini</taxon>
        <taxon>Parargina</taxon>
        <taxon>Pararge</taxon>
    </lineage>
</organism>
<dbReference type="EMBL" id="CAKXAJ010025284">
    <property type="protein sequence ID" value="CAH2237691.1"/>
    <property type="molecule type" value="Genomic_DNA"/>
</dbReference>
<dbReference type="Proteomes" id="UP000838756">
    <property type="component" value="Unassembled WGS sequence"/>
</dbReference>
<comment type="caution">
    <text evidence="2">The sequence shown here is derived from an EMBL/GenBank/DDBJ whole genome shotgun (WGS) entry which is preliminary data.</text>
</comment>